<evidence type="ECO:0000313" key="1">
    <source>
        <dbReference type="EMBL" id="QDT22466.1"/>
    </source>
</evidence>
<proteinExistence type="predicted"/>
<gene>
    <name evidence="1" type="ORF">HG66A1_42740</name>
</gene>
<accession>A0A517PSW5</accession>
<evidence type="ECO:0000313" key="2">
    <source>
        <dbReference type="Proteomes" id="UP000320421"/>
    </source>
</evidence>
<protein>
    <recommendedName>
        <fullName evidence="3">Type III restriction enzyme</fullName>
    </recommendedName>
</protein>
<dbReference type="AlphaFoldDB" id="A0A517PSW5"/>
<sequence>MYNQYFEHPILNSPHDYPTRHWEGELCRIAEAHPKMKSYVKNHNLGLEVPYQYGSTMRKYRPDCIVLVDDGHGEDNLLHLVVEIKGYRKEDAKEKKATMETQWVPGVNNLKTYGRWDFAEFTDVYEMEDDFETKVEQKFNEMIVKCGGSNG</sequence>
<reference evidence="1 2" key="1">
    <citation type="submission" date="2019-02" db="EMBL/GenBank/DDBJ databases">
        <title>Deep-cultivation of Planctomycetes and their phenomic and genomic characterization uncovers novel biology.</title>
        <authorList>
            <person name="Wiegand S."/>
            <person name="Jogler M."/>
            <person name="Boedeker C."/>
            <person name="Pinto D."/>
            <person name="Vollmers J."/>
            <person name="Rivas-Marin E."/>
            <person name="Kohn T."/>
            <person name="Peeters S.H."/>
            <person name="Heuer A."/>
            <person name="Rast P."/>
            <person name="Oberbeckmann S."/>
            <person name="Bunk B."/>
            <person name="Jeske O."/>
            <person name="Meyerdierks A."/>
            <person name="Storesund J.E."/>
            <person name="Kallscheuer N."/>
            <person name="Luecker S."/>
            <person name="Lage O.M."/>
            <person name="Pohl T."/>
            <person name="Merkel B.J."/>
            <person name="Hornburger P."/>
            <person name="Mueller R.-W."/>
            <person name="Bruemmer F."/>
            <person name="Labrenz M."/>
            <person name="Spormann A.M."/>
            <person name="Op den Camp H."/>
            <person name="Overmann J."/>
            <person name="Amann R."/>
            <person name="Jetten M.S.M."/>
            <person name="Mascher T."/>
            <person name="Medema M.H."/>
            <person name="Devos D.P."/>
            <person name="Kaster A.-K."/>
            <person name="Ovreas L."/>
            <person name="Rohde M."/>
            <person name="Galperin M.Y."/>
            <person name="Jogler C."/>
        </authorList>
    </citation>
    <scope>NUCLEOTIDE SEQUENCE [LARGE SCALE GENOMIC DNA]</scope>
    <source>
        <strain evidence="1 2">HG66A1</strain>
    </source>
</reference>
<name>A0A517PSW5_9PLAN</name>
<dbReference type="Proteomes" id="UP000320421">
    <property type="component" value="Chromosome"/>
</dbReference>
<keyword evidence="2" id="KW-1185">Reference proteome</keyword>
<organism evidence="1 2">
    <name type="scientific">Gimesia chilikensis</name>
    <dbReference type="NCBI Taxonomy" id="2605989"/>
    <lineage>
        <taxon>Bacteria</taxon>
        <taxon>Pseudomonadati</taxon>
        <taxon>Planctomycetota</taxon>
        <taxon>Planctomycetia</taxon>
        <taxon>Planctomycetales</taxon>
        <taxon>Planctomycetaceae</taxon>
        <taxon>Gimesia</taxon>
    </lineage>
</organism>
<dbReference type="EMBL" id="CP036266">
    <property type="protein sequence ID" value="QDT22466.1"/>
    <property type="molecule type" value="Genomic_DNA"/>
</dbReference>
<evidence type="ECO:0008006" key="3">
    <source>
        <dbReference type="Google" id="ProtNLM"/>
    </source>
</evidence>